<gene>
    <name evidence="1" type="ORF">I5589_05545</name>
</gene>
<sequence length="304" mass="34678">MSGADASVDAQPPGDRGSGAALALVRRLEAERLARAYVPTEKRPPQQLFLPGMDDFMRAMPNHIARSSLFAPVARGRKTMHKDTVLVSRSDAIIKFWGEQLDEAQADVWMQAMHEASKHPLGEPVAIRRAAFLRSIGRHVGNYEYKWLHRAMEALTFAMLVIEVTKDGAPKLEIGKSRALHLIDGFDFDVQSETYMLRVDPRWQAMFANREFALIDWDKRLRIDPRQDMAKALQRLAATSDETIQRYALDWLKRKLEYTGRPRDFVDALKRAMRELERHDVGIIAGGRIETSTKGKRQAVWTKI</sequence>
<protein>
    <submittedName>
        <fullName evidence="1">Plasmid-related transcriptional repressor protein</fullName>
    </submittedName>
</protein>
<accession>A0ABS1AQV6</accession>
<keyword evidence="2" id="KW-1185">Reference proteome</keyword>
<evidence type="ECO:0000313" key="2">
    <source>
        <dbReference type="Proteomes" id="UP000808215"/>
    </source>
</evidence>
<comment type="caution">
    <text evidence="1">The sequence shown here is derived from an EMBL/GenBank/DDBJ whole genome shotgun (WGS) entry which is preliminary data.</text>
</comment>
<dbReference type="Proteomes" id="UP000808215">
    <property type="component" value="Unassembled WGS sequence"/>
</dbReference>
<dbReference type="EMBL" id="JADVKH010000008">
    <property type="protein sequence ID" value="MBJ9686543.1"/>
    <property type="molecule type" value="Genomic_DNA"/>
</dbReference>
<proteinExistence type="predicted"/>
<dbReference type="InterPro" id="IPR010751">
    <property type="entry name" value="TrfA"/>
</dbReference>
<reference evidence="1 2" key="1">
    <citation type="submission" date="2020-11" db="EMBL/GenBank/DDBJ databases">
        <title>Enhanced detection system for hospital associated transmission using whole genome sequencing surveillance.</title>
        <authorList>
            <person name="Harrison L.H."/>
            <person name="Van Tyne D."/>
            <person name="Marsh J.W."/>
            <person name="Griffith M.P."/>
            <person name="Snyder D.J."/>
            <person name="Cooper V.S."/>
            <person name="Mustapha M."/>
        </authorList>
    </citation>
    <scope>NUCLEOTIDE SEQUENCE [LARGE SCALE GENOMIC DNA]</scope>
    <source>
        <strain evidence="1 2">BC00020</strain>
    </source>
</reference>
<organism evidence="1 2">
    <name type="scientific">Burkholderia vietnamiensis</name>
    <dbReference type="NCBI Taxonomy" id="60552"/>
    <lineage>
        <taxon>Bacteria</taxon>
        <taxon>Pseudomonadati</taxon>
        <taxon>Pseudomonadota</taxon>
        <taxon>Betaproteobacteria</taxon>
        <taxon>Burkholderiales</taxon>
        <taxon>Burkholderiaceae</taxon>
        <taxon>Burkholderia</taxon>
        <taxon>Burkholderia cepacia complex</taxon>
    </lineage>
</organism>
<evidence type="ECO:0000313" key="1">
    <source>
        <dbReference type="EMBL" id="MBJ9686543.1"/>
    </source>
</evidence>
<dbReference type="RefSeq" id="WP_200091051.1">
    <property type="nucleotide sequence ID" value="NZ_JADVKH010000008.1"/>
</dbReference>
<name>A0ABS1AQV6_BURVI</name>
<dbReference type="Pfam" id="PF07042">
    <property type="entry name" value="TrfA"/>
    <property type="match status" value="1"/>
</dbReference>